<gene>
    <name evidence="2" type="ORF">GDO86_008064</name>
</gene>
<proteinExistence type="predicted"/>
<reference evidence="2" key="1">
    <citation type="thesis" date="2020" institute="ProQuest LLC" country="789 East Eisenhower Parkway, Ann Arbor, MI, USA">
        <title>Comparative Genomics and Chromosome Evolution.</title>
        <authorList>
            <person name="Mudd A.B."/>
        </authorList>
    </citation>
    <scope>NUCLEOTIDE SEQUENCE</scope>
    <source>
        <strain evidence="2">Female2</strain>
        <tissue evidence="2">Blood</tissue>
    </source>
</reference>
<organism evidence="2 3">
    <name type="scientific">Hymenochirus boettgeri</name>
    <name type="common">Congo dwarf clawed frog</name>
    <dbReference type="NCBI Taxonomy" id="247094"/>
    <lineage>
        <taxon>Eukaryota</taxon>
        <taxon>Metazoa</taxon>
        <taxon>Chordata</taxon>
        <taxon>Craniata</taxon>
        <taxon>Vertebrata</taxon>
        <taxon>Euteleostomi</taxon>
        <taxon>Amphibia</taxon>
        <taxon>Batrachia</taxon>
        <taxon>Anura</taxon>
        <taxon>Pipoidea</taxon>
        <taxon>Pipidae</taxon>
        <taxon>Pipinae</taxon>
        <taxon>Hymenochirus</taxon>
    </lineage>
</organism>
<feature type="domain" description="Mucolipin extracytosolic" evidence="1">
    <location>
        <begin position="58"/>
        <end position="142"/>
    </location>
</feature>
<keyword evidence="3" id="KW-1185">Reference proteome</keyword>
<protein>
    <recommendedName>
        <fullName evidence="1">Mucolipin extracytosolic domain-containing protein</fullName>
    </recommendedName>
</protein>
<dbReference type="Proteomes" id="UP000812440">
    <property type="component" value="Chromosome 4"/>
</dbReference>
<dbReference type="InterPro" id="IPR049134">
    <property type="entry name" value="MCLN_ECD"/>
</dbReference>
<dbReference type="OrthoDB" id="263481at2759"/>
<dbReference type="GO" id="GO:0005886">
    <property type="term" value="C:plasma membrane"/>
    <property type="evidence" value="ECO:0007669"/>
    <property type="project" value="TreeGrafter"/>
</dbReference>
<evidence type="ECO:0000313" key="3">
    <source>
        <dbReference type="Proteomes" id="UP000812440"/>
    </source>
</evidence>
<name>A0A8T2J1N2_9PIPI</name>
<dbReference type="EMBL" id="JAACNH010000007">
    <property type="protein sequence ID" value="KAG8437220.1"/>
    <property type="molecule type" value="Genomic_DNA"/>
</dbReference>
<dbReference type="InterPro" id="IPR039031">
    <property type="entry name" value="Mucolipin"/>
</dbReference>
<sequence length="160" mass="19068">MSCLWKIKLRRKLKFFFMNPCEKFRARGRKPWKLCIQILKIAVVTIQLVLFGLSNEMVVTFKKKTMAFKHLFLKGYKDGHYLELQNISIGNHAYERNEAGTNWHDTVSTLLQTRSIFPGNETFDIDPEIETECFHIDHQLPLYKWDSCRKMANMDIIFYR</sequence>
<dbReference type="Pfam" id="PF21381">
    <property type="entry name" value="MCLN_ECD"/>
    <property type="match status" value="1"/>
</dbReference>
<accession>A0A8T2J1N2</accession>
<dbReference type="AlphaFoldDB" id="A0A8T2J1N2"/>
<dbReference type="PANTHER" id="PTHR12127">
    <property type="entry name" value="MUCOLIPIN"/>
    <property type="match status" value="1"/>
</dbReference>
<dbReference type="GO" id="GO:0005765">
    <property type="term" value="C:lysosomal membrane"/>
    <property type="evidence" value="ECO:0007669"/>
    <property type="project" value="TreeGrafter"/>
</dbReference>
<dbReference type="GO" id="GO:0072345">
    <property type="term" value="F:NAADP-sensitive calcium-release channel activity"/>
    <property type="evidence" value="ECO:0007669"/>
    <property type="project" value="TreeGrafter"/>
</dbReference>
<evidence type="ECO:0000313" key="2">
    <source>
        <dbReference type="EMBL" id="KAG8437220.1"/>
    </source>
</evidence>
<dbReference type="PANTHER" id="PTHR12127:SF5">
    <property type="entry name" value="MUCOLIPIN-3"/>
    <property type="match status" value="1"/>
</dbReference>
<comment type="caution">
    <text evidence="2">The sequence shown here is derived from an EMBL/GenBank/DDBJ whole genome shotgun (WGS) entry which is preliminary data.</text>
</comment>
<evidence type="ECO:0000259" key="1">
    <source>
        <dbReference type="Pfam" id="PF21381"/>
    </source>
</evidence>